<keyword evidence="1" id="KW-0472">Membrane</keyword>
<proteinExistence type="predicted"/>
<dbReference type="Proteomes" id="UP001274321">
    <property type="component" value="Unassembled WGS sequence"/>
</dbReference>
<name>A0ABU4RPQ6_9HYPH</name>
<accession>A0ABU4RPQ6</accession>
<gene>
    <name evidence="2" type="ORF">SCD90_10985</name>
</gene>
<protein>
    <recommendedName>
        <fullName evidence="4">Holin of 3TMs, for gene-transfer release</fullName>
    </recommendedName>
</protein>
<sequence length="127" mass="14075">MIAVLGTLFRWLGGGALDRLLTSVEKRVDSESERERIKADLVASYMQAQVQVLAGRGWWFPLLFLGPAGFWFASVCIYSVLWCERCAFPQVWTIAALPPPLDEWMGVLIGSLFVGAGLKTVVSALKR</sequence>
<evidence type="ECO:0008006" key="4">
    <source>
        <dbReference type="Google" id="ProtNLM"/>
    </source>
</evidence>
<organism evidence="2 3">
    <name type="scientific">Terrihabitans rhizophilus</name>
    <dbReference type="NCBI Taxonomy" id="3092662"/>
    <lineage>
        <taxon>Bacteria</taxon>
        <taxon>Pseudomonadati</taxon>
        <taxon>Pseudomonadota</taxon>
        <taxon>Alphaproteobacteria</taxon>
        <taxon>Hyphomicrobiales</taxon>
        <taxon>Terrihabitans</taxon>
    </lineage>
</organism>
<comment type="caution">
    <text evidence="2">The sequence shown here is derived from an EMBL/GenBank/DDBJ whole genome shotgun (WGS) entry which is preliminary data.</text>
</comment>
<reference evidence="2 3" key="1">
    <citation type="submission" date="2023-11" db="EMBL/GenBank/DDBJ databases">
        <authorList>
            <person name="Bao R."/>
        </authorList>
    </citation>
    <scope>NUCLEOTIDE SEQUENCE [LARGE SCALE GENOMIC DNA]</scope>
    <source>
        <strain evidence="2 3">PJ23</strain>
    </source>
</reference>
<feature type="transmembrane region" description="Helical" evidence="1">
    <location>
        <begin position="104"/>
        <end position="125"/>
    </location>
</feature>
<keyword evidence="1" id="KW-0812">Transmembrane</keyword>
<evidence type="ECO:0000313" key="3">
    <source>
        <dbReference type="Proteomes" id="UP001274321"/>
    </source>
</evidence>
<feature type="transmembrane region" description="Helical" evidence="1">
    <location>
        <begin position="58"/>
        <end position="81"/>
    </location>
</feature>
<evidence type="ECO:0000256" key="1">
    <source>
        <dbReference type="SAM" id="Phobius"/>
    </source>
</evidence>
<keyword evidence="1" id="KW-1133">Transmembrane helix</keyword>
<keyword evidence="3" id="KW-1185">Reference proteome</keyword>
<dbReference type="RefSeq" id="WP_319844720.1">
    <property type="nucleotide sequence ID" value="NZ_JAXAFJ010000006.1"/>
</dbReference>
<dbReference type="EMBL" id="JAXAFJ010000006">
    <property type="protein sequence ID" value="MDX6806591.1"/>
    <property type="molecule type" value="Genomic_DNA"/>
</dbReference>
<evidence type="ECO:0000313" key="2">
    <source>
        <dbReference type="EMBL" id="MDX6806591.1"/>
    </source>
</evidence>